<evidence type="ECO:0000313" key="2">
    <source>
        <dbReference type="Proteomes" id="UP000092498"/>
    </source>
</evidence>
<dbReference type="InterPro" id="IPR016155">
    <property type="entry name" value="Mopterin_synth/thiamin_S_b"/>
</dbReference>
<dbReference type="EMBL" id="CP013244">
    <property type="protein sequence ID" value="ANP46011.1"/>
    <property type="molecule type" value="Genomic_DNA"/>
</dbReference>
<dbReference type="OrthoDB" id="9800712at2"/>
<dbReference type="InterPro" id="IPR003749">
    <property type="entry name" value="ThiS/MoaD-like"/>
</dbReference>
<dbReference type="SUPFAM" id="SSF54285">
    <property type="entry name" value="MoaD/ThiS"/>
    <property type="match status" value="1"/>
</dbReference>
<keyword evidence="2" id="KW-1185">Reference proteome</keyword>
<evidence type="ECO:0000313" key="1">
    <source>
        <dbReference type="EMBL" id="ANP46011.1"/>
    </source>
</evidence>
<dbReference type="InParanoid" id="A0A1B1AHJ3"/>
<protein>
    <recommendedName>
        <fullName evidence="3">Molybdopterin synthase sulfur carrier subunit</fullName>
    </recommendedName>
</protein>
<dbReference type="RefSeq" id="WP_066770262.1">
    <property type="nucleotide sequence ID" value="NZ_CP013244.1"/>
</dbReference>
<dbReference type="STRING" id="1759059.ATE48_08810"/>
<dbReference type="AlphaFoldDB" id="A0A1B1AHJ3"/>
<dbReference type="InterPro" id="IPR012675">
    <property type="entry name" value="Beta-grasp_dom_sf"/>
</dbReference>
<dbReference type="KEGG" id="cbot:ATE48_08810"/>
<dbReference type="CDD" id="cd00754">
    <property type="entry name" value="Ubl_MoaD"/>
    <property type="match status" value="1"/>
</dbReference>
<reference evidence="1 2" key="1">
    <citation type="submission" date="2015-11" db="EMBL/GenBank/DDBJ databases">
        <title>Whole-Genome Sequence of Candidatus Oderbacter manganicum from the National Park Lower Oder Valley, Germany.</title>
        <authorList>
            <person name="Braun B."/>
            <person name="Liere K."/>
            <person name="Szewzyk U."/>
        </authorList>
    </citation>
    <scope>NUCLEOTIDE SEQUENCE [LARGE SCALE GENOMIC DNA]</scope>
    <source>
        <strain evidence="1 2">OTSz_A_272</strain>
    </source>
</reference>
<proteinExistence type="predicted"/>
<sequence>MTKLLFFGRTRDAAGCGEMDCEIPAAIESVADLRAWIASRDPALGAVLAARDIRVAADQCICVNEGASIRGASEIAFMPPLSGG</sequence>
<name>A0A1B1AHJ3_9PROT</name>
<organism evidence="1 2">
    <name type="scientific">Candidatus Viadribacter manganicus</name>
    <dbReference type="NCBI Taxonomy" id="1759059"/>
    <lineage>
        <taxon>Bacteria</taxon>
        <taxon>Pseudomonadati</taxon>
        <taxon>Pseudomonadota</taxon>
        <taxon>Alphaproteobacteria</taxon>
        <taxon>Hyphomonadales</taxon>
        <taxon>Hyphomonadaceae</taxon>
        <taxon>Candidatus Viadribacter</taxon>
    </lineage>
</organism>
<dbReference type="Gene3D" id="3.10.20.30">
    <property type="match status" value="1"/>
</dbReference>
<dbReference type="Pfam" id="PF02597">
    <property type="entry name" value="ThiS"/>
    <property type="match status" value="1"/>
</dbReference>
<evidence type="ECO:0008006" key="3">
    <source>
        <dbReference type="Google" id="ProtNLM"/>
    </source>
</evidence>
<dbReference type="Proteomes" id="UP000092498">
    <property type="component" value="Chromosome"/>
</dbReference>
<accession>A0A1B1AHJ3</accession>
<gene>
    <name evidence="1" type="ORF">ATE48_08810</name>
</gene>